<dbReference type="GO" id="GO:0003677">
    <property type="term" value="F:DNA binding"/>
    <property type="evidence" value="ECO:0007669"/>
    <property type="project" value="UniProtKB-UniRule"/>
</dbReference>
<evidence type="ECO:0000256" key="4">
    <source>
        <dbReference type="ARBA" id="ARBA00022741"/>
    </source>
</evidence>
<dbReference type="GO" id="GO:0045910">
    <property type="term" value="P:negative regulation of DNA recombination"/>
    <property type="evidence" value="ECO:0007669"/>
    <property type="project" value="TreeGrafter"/>
</dbReference>
<comment type="catalytic activity">
    <reaction evidence="15 17">
        <text>ATP + H2O = ADP + phosphate + H(+)</text>
        <dbReference type="Rhea" id="RHEA:13065"/>
        <dbReference type="ChEBI" id="CHEBI:15377"/>
        <dbReference type="ChEBI" id="CHEBI:15378"/>
        <dbReference type="ChEBI" id="CHEBI:30616"/>
        <dbReference type="ChEBI" id="CHEBI:43474"/>
        <dbReference type="ChEBI" id="CHEBI:456216"/>
    </reaction>
</comment>
<evidence type="ECO:0000256" key="2">
    <source>
        <dbReference type="ARBA" id="ARBA00022485"/>
    </source>
</evidence>
<dbReference type="InterPro" id="IPR014001">
    <property type="entry name" value="Helicase_ATP-bd"/>
</dbReference>
<dbReference type="GO" id="GO:0003678">
    <property type="term" value="F:DNA helicase activity"/>
    <property type="evidence" value="ECO:0007669"/>
    <property type="project" value="UniProtKB-UniRule"/>
</dbReference>
<keyword evidence="4 17" id="KW-0547">Nucleotide-binding</keyword>
<dbReference type="Pfam" id="PF23116">
    <property type="entry name" value="HHD_RTEL1"/>
    <property type="match status" value="1"/>
</dbReference>
<dbReference type="Gene3D" id="3.40.50.300">
    <property type="entry name" value="P-loop containing nucleotide triphosphate hydrolases"/>
    <property type="match status" value="2"/>
</dbReference>
<sequence length="931" mass="106224">MIKTNINGIDVKFPFEPYDIQKDYMSKVIECLSMEKNGVLESPTGTGKTLSLLCASLAWLDAKKAQLQLDRANMFEEQHDVFLKRLQEQLGEKSGRAGKSFLGLPTIIYASRTHSQLTQAVSEMKLTAYNHMNACVLGSREQMCIHPEVMKEQNHQTKITMCNIKTKTRSCQFYNGLQKKKEDPLVRKQNVIDIEDLVSLGKSHRFCPYFMAKELKTNADIIFMPYNYLLEPKFRKNLGIQLANNVIILDEAHNVEKMCEESASLQIKSTDIALAIEEVTAVMKMMSEEQVSFDVEDVPKDFSAEDLVILKQMLLDFEKEFDAVPISKGSEGSTFGGLFLYELLEKAGIKSDNHLMIISLLEKLVEYLTVAAGDSPFQRRGNNLKLIEDALRIVFMDVSTKYKERVHKCYKVHMIIEEPKKKEGSTWFSKNTKAACRVLNFWCFSPGFGMKMLLEEGVRCCILTSGTLAPLNPLITELEFKNPVHLENPHVVKDSQLCVRIISNGPDNERLSCTFQNRGNEKYLRSLGFTIMNMTRLIPNGLLIFFPSYPIMNNCMEFWQKWGIWSSISEFKPIYTEPRDKVSFTNTMTEYYDKIKDSNCKGAIFMGVCRGKISEGLDFADLNGRGVMIIGLPFPPLKDPRVILKKKYLDNCRSTNQEYIGGDKWYTLEACRAINQAIGRVIRHQHDYGAIILLDERYKNQNIQSQLSLWLRHRIKPISNFGEVTRDLRLFYKKAGEEFPLSNKIKTNYVPETKPAGSVDLDNKNLIANLKGPYNCFGFNSSNDSQLSEFSSGNTSSSTDSSIHGAGISALEGYRKRVGQQLSGISKKPKIRLVPNLPSGSSTSTVVETAVTDSTKEYIAMVRKAFDVQTFKTFVAALQSYKKNKDMEELKKNLDKIFLKRHNLRYLLQGVEKYLDNEHKTTFKVYWEKYK</sequence>
<dbReference type="SMART" id="SM00491">
    <property type="entry name" value="HELICc2"/>
    <property type="match status" value="1"/>
</dbReference>
<keyword evidence="5 17" id="KW-0227">DNA damage</keyword>
<dbReference type="CDD" id="cd18788">
    <property type="entry name" value="SF2_C_XPD"/>
    <property type="match status" value="1"/>
</dbReference>
<evidence type="ECO:0000256" key="10">
    <source>
        <dbReference type="ARBA" id="ARBA00023014"/>
    </source>
</evidence>
<comment type="caution">
    <text evidence="19">The sequence shown here is derived from an EMBL/GenBank/DDBJ whole genome shotgun (WGS) entry which is preliminary data.</text>
</comment>
<dbReference type="FunFam" id="3.40.50.300:FF:000691">
    <property type="entry name" value="Regulator of telomere elongation helicase 1"/>
    <property type="match status" value="1"/>
</dbReference>
<keyword evidence="20" id="KW-1185">Reference proteome</keyword>
<keyword evidence="7 17" id="KW-0347">Helicase</keyword>
<dbReference type="GO" id="GO:0006281">
    <property type="term" value="P:DNA repair"/>
    <property type="evidence" value="ECO:0007669"/>
    <property type="project" value="UniProtKB-UniRule"/>
</dbReference>
<dbReference type="GO" id="GO:0051539">
    <property type="term" value="F:4 iron, 4 sulfur cluster binding"/>
    <property type="evidence" value="ECO:0007669"/>
    <property type="project" value="UniProtKB-UniRule"/>
</dbReference>
<keyword evidence="11 17" id="KW-0238">DNA-binding</keyword>
<dbReference type="FunFam" id="3.40.50.300:FF:000431">
    <property type="entry name" value="Regulator of telomere elongation helicase 1"/>
    <property type="match status" value="1"/>
</dbReference>
<comment type="function">
    <text evidence="17">A probable ATP-dependent DNA helicase implicated in DNA repair and the maintenance of genomic stability. Acts as an anti-recombinase to counteract toxic recombination and limit crossover during meiosis. Regulates meiotic recombination and crossover homeostasis by physically dissociating strand invasion events and thereby promotes noncrossover repair by meiotic synthesis dependent strand annealing (SDSA) as well as disassembly of D loop recombination intermediates.</text>
</comment>
<dbReference type="GO" id="GO:0046872">
    <property type="term" value="F:metal ion binding"/>
    <property type="evidence" value="ECO:0007669"/>
    <property type="project" value="UniProtKB-UniRule"/>
</dbReference>
<dbReference type="GO" id="GO:0090657">
    <property type="term" value="P:telomeric loop disassembly"/>
    <property type="evidence" value="ECO:0007669"/>
    <property type="project" value="TreeGrafter"/>
</dbReference>
<evidence type="ECO:0000256" key="12">
    <source>
        <dbReference type="ARBA" id="ARBA00023204"/>
    </source>
</evidence>
<dbReference type="GO" id="GO:0010569">
    <property type="term" value="P:regulation of double-strand break repair via homologous recombination"/>
    <property type="evidence" value="ECO:0007669"/>
    <property type="project" value="UniProtKB-UniRule"/>
</dbReference>
<keyword evidence="13 17" id="KW-0413">Isomerase</keyword>
<comment type="similarity">
    <text evidence="17">Belongs to the helicase family. RAD3/XPD subfamily.</text>
</comment>
<feature type="binding site" evidence="17">
    <location>
        <position position="162"/>
    </location>
    <ligand>
        <name>[4Fe-4S] cluster</name>
        <dbReference type="ChEBI" id="CHEBI:49883"/>
    </ligand>
</feature>
<dbReference type="EMBL" id="JARQZJ010000034">
    <property type="protein sequence ID" value="KAK9875897.1"/>
    <property type="molecule type" value="Genomic_DNA"/>
</dbReference>
<dbReference type="GO" id="GO:1904430">
    <property type="term" value="P:negative regulation of t-circle formation"/>
    <property type="evidence" value="ECO:0007669"/>
    <property type="project" value="TreeGrafter"/>
</dbReference>
<evidence type="ECO:0000256" key="13">
    <source>
        <dbReference type="ARBA" id="ARBA00023235"/>
    </source>
</evidence>
<keyword evidence="10 17" id="KW-0411">Iron-sulfur</keyword>
<keyword evidence="14 17" id="KW-0539">Nucleus</keyword>
<evidence type="ECO:0000259" key="18">
    <source>
        <dbReference type="PROSITE" id="PS51193"/>
    </source>
</evidence>
<evidence type="ECO:0000256" key="11">
    <source>
        <dbReference type="ARBA" id="ARBA00023125"/>
    </source>
</evidence>
<keyword evidence="9 17" id="KW-0408">Iron</keyword>
<dbReference type="NCBIfam" id="TIGR00604">
    <property type="entry name" value="rad3"/>
    <property type="match status" value="1"/>
</dbReference>
<dbReference type="GO" id="GO:0006260">
    <property type="term" value="P:DNA replication"/>
    <property type="evidence" value="ECO:0007669"/>
    <property type="project" value="InterPro"/>
</dbReference>
<dbReference type="InterPro" id="IPR030845">
    <property type="entry name" value="RTEL1"/>
</dbReference>
<dbReference type="InterPro" id="IPR006554">
    <property type="entry name" value="Helicase-like_DEXD_c2"/>
</dbReference>
<evidence type="ECO:0000313" key="19">
    <source>
        <dbReference type="EMBL" id="KAK9875897.1"/>
    </source>
</evidence>
<feature type="binding site" evidence="17">
    <location>
        <position position="171"/>
    </location>
    <ligand>
        <name>[4Fe-4S] cluster</name>
        <dbReference type="ChEBI" id="CHEBI:49883"/>
    </ligand>
</feature>
<dbReference type="Pfam" id="PF23109">
    <property type="entry name" value="ARCH_RTEL1"/>
    <property type="match status" value="1"/>
</dbReference>
<organism evidence="19 20">
    <name type="scientific">Henosepilachna vigintioctopunctata</name>
    <dbReference type="NCBI Taxonomy" id="420089"/>
    <lineage>
        <taxon>Eukaryota</taxon>
        <taxon>Metazoa</taxon>
        <taxon>Ecdysozoa</taxon>
        <taxon>Arthropoda</taxon>
        <taxon>Hexapoda</taxon>
        <taxon>Insecta</taxon>
        <taxon>Pterygota</taxon>
        <taxon>Neoptera</taxon>
        <taxon>Endopterygota</taxon>
        <taxon>Coleoptera</taxon>
        <taxon>Polyphaga</taxon>
        <taxon>Cucujiformia</taxon>
        <taxon>Coccinelloidea</taxon>
        <taxon>Coccinellidae</taxon>
        <taxon>Epilachninae</taxon>
        <taxon>Epilachnini</taxon>
        <taxon>Henosepilachna</taxon>
    </lineage>
</organism>
<accession>A0AAW1U6N9</accession>
<evidence type="ECO:0000256" key="8">
    <source>
        <dbReference type="ARBA" id="ARBA00022840"/>
    </source>
</evidence>
<keyword evidence="8 17" id="KW-0067">ATP-binding</keyword>
<evidence type="ECO:0000256" key="3">
    <source>
        <dbReference type="ARBA" id="ARBA00022723"/>
    </source>
</evidence>
<dbReference type="GO" id="GO:0005524">
    <property type="term" value="F:ATP binding"/>
    <property type="evidence" value="ECO:0007669"/>
    <property type="project" value="UniProtKB-UniRule"/>
</dbReference>
<dbReference type="EC" id="5.6.2.-" evidence="17"/>
<dbReference type="GO" id="GO:0006310">
    <property type="term" value="P:DNA recombination"/>
    <property type="evidence" value="ECO:0007669"/>
    <property type="project" value="InterPro"/>
</dbReference>
<dbReference type="GO" id="GO:0005634">
    <property type="term" value="C:nucleus"/>
    <property type="evidence" value="ECO:0007669"/>
    <property type="project" value="UniProtKB-SubCell"/>
</dbReference>
<feature type="domain" description="Helicase ATP-binding" evidence="18">
    <location>
        <begin position="7"/>
        <end position="314"/>
    </location>
</feature>
<keyword evidence="3 17" id="KW-0479">Metal-binding</keyword>
<dbReference type="InterPro" id="IPR006555">
    <property type="entry name" value="ATP-dep_Helicase_C"/>
</dbReference>
<feature type="binding site" evidence="17">
    <location>
        <position position="144"/>
    </location>
    <ligand>
        <name>[4Fe-4S] cluster</name>
        <dbReference type="ChEBI" id="CHEBI:49883"/>
    </ligand>
</feature>
<feature type="binding site" evidence="17">
    <location>
        <position position="207"/>
    </location>
    <ligand>
        <name>[4Fe-4S] cluster</name>
        <dbReference type="ChEBI" id="CHEBI:49883"/>
    </ligand>
</feature>
<dbReference type="HAMAP" id="MF_03065">
    <property type="entry name" value="RTEL1"/>
    <property type="match status" value="1"/>
</dbReference>
<dbReference type="Gene3D" id="1.20.1160.20">
    <property type="match status" value="1"/>
</dbReference>
<keyword evidence="2 17" id="KW-0004">4Fe-4S</keyword>
<evidence type="ECO:0000256" key="15">
    <source>
        <dbReference type="ARBA" id="ARBA00049360"/>
    </source>
</evidence>
<evidence type="ECO:0000256" key="6">
    <source>
        <dbReference type="ARBA" id="ARBA00022801"/>
    </source>
</evidence>
<evidence type="ECO:0000256" key="9">
    <source>
        <dbReference type="ARBA" id="ARBA00023004"/>
    </source>
</evidence>
<dbReference type="Pfam" id="PF13307">
    <property type="entry name" value="Helicase_C_2"/>
    <property type="match status" value="1"/>
</dbReference>
<comment type="subcellular location">
    <subcellularLocation>
        <location evidence="1 17">Nucleus</location>
    </subcellularLocation>
</comment>
<gene>
    <name evidence="19" type="ORF">WA026_009684</name>
</gene>
<dbReference type="SMART" id="SM00488">
    <property type="entry name" value="DEXDc2"/>
    <property type="match status" value="1"/>
</dbReference>
<evidence type="ECO:0000256" key="7">
    <source>
        <dbReference type="ARBA" id="ARBA00022806"/>
    </source>
</evidence>
<dbReference type="InterPro" id="IPR027417">
    <property type="entry name" value="P-loop_NTPase"/>
</dbReference>
<dbReference type="InterPro" id="IPR057498">
    <property type="entry name" value="Rtel1_ARCH"/>
</dbReference>
<evidence type="ECO:0000256" key="17">
    <source>
        <dbReference type="HAMAP-Rule" id="MF_03065"/>
    </source>
</evidence>
<dbReference type="InterPro" id="IPR014013">
    <property type="entry name" value="Helic_SF1/SF2_ATP-bd_DinG/Rad3"/>
</dbReference>
<protein>
    <recommendedName>
        <fullName evidence="16 17">Regulator of telomere elongation helicase 1 homolog</fullName>
        <ecNumber evidence="17">5.6.2.-</ecNumber>
    </recommendedName>
</protein>
<dbReference type="PANTHER" id="PTHR11472:SF34">
    <property type="entry name" value="REGULATOR OF TELOMERE ELONGATION HELICASE 1"/>
    <property type="match status" value="1"/>
</dbReference>
<dbReference type="SUPFAM" id="SSF52540">
    <property type="entry name" value="P-loop containing nucleoside triphosphate hydrolases"/>
    <property type="match status" value="2"/>
</dbReference>
<evidence type="ECO:0000256" key="5">
    <source>
        <dbReference type="ARBA" id="ARBA00022763"/>
    </source>
</evidence>
<dbReference type="Pfam" id="PF06733">
    <property type="entry name" value="DEAD_2"/>
    <property type="match status" value="1"/>
</dbReference>
<evidence type="ECO:0000256" key="1">
    <source>
        <dbReference type="ARBA" id="ARBA00004123"/>
    </source>
</evidence>
<proteinExistence type="inferred from homology"/>
<dbReference type="InterPro" id="IPR045028">
    <property type="entry name" value="DinG/Rad3-like"/>
</dbReference>
<evidence type="ECO:0000256" key="16">
    <source>
        <dbReference type="ARBA" id="ARBA00073810"/>
    </source>
</evidence>
<name>A0AAW1U6N9_9CUCU</name>
<dbReference type="GO" id="GO:0070182">
    <property type="term" value="F:DNA polymerase binding"/>
    <property type="evidence" value="ECO:0007669"/>
    <property type="project" value="TreeGrafter"/>
</dbReference>
<reference evidence="19 20" key="1">
    <citation type="submission" date="2023-03" db="EMBL/GenBank/DDBJ databases">
        <title>Genome insight into feeding habits of ladybird beetles.</title>
        <authorList>
            <person name="Li H.-S."/>
            <person name="Huang Y.-H."/>
            <person name="Pang H."/>
        </authorList>
    </citation>
    <scope>NUCLEOTIDE SEQUENCE [LARGE SCALE GENOMIC DNA]</scope>
    <source>
        <strain evidence="19">SYSU_2023b</strain>
        <tissue evidence="19">Whole body</tissue>
    </source>
</reference>
<keyword evidence="6 17" id="KW-0378">Hydrolase</keyword>
<dbReference type="SMART" id="SM00487">
    <property type="entry name" value="DEXDc"/>
    <property type="match status" value="1"/>
</dbReference>
<evidence type="ECO:0000313" key="20">
    <source>
        <dbReference type="Proteomes" id="UP001431783"/>
    </source>
</evidence>
<evidence type="ECO:0000256" key="14">
    <source>
        <dbReference type="ARBA" id="ARBA00023242"/>
    </source>
</evidence>
<dbReference type="PANTHER" id="PTHR11472">
    <property type="entry name" value="DNA REPAIR DEAD HELICASE RAD3/XP-D SUBFAMILY MEMBER"/>
    <property type="match status" value="1"/>
</dbReference>
<dbReference type="Proteomes" id="UP001431783">
    <property type="component" value="Unassembled WGS sequence"/>
</dbReference>
<dbReference type="InterPro" id="IPR013020">
    <property type="entry name" value="Rad3/Chl1-like"/>
</dbReference>
<dbReference type="InterPro" id="IPR010614">
    <property type="entry name" value="RAD3-like_helicase_DEAD"/>
</dbReference>
<dbReference type="PROSITE" id="PS51193">
    <property type="entry name" value="HELICASE_ATP_BIND_2"/>
    <property type="match status" value="1"/>
</dbReference>
<keyword evidence="12 17" id="KW-0234">DNA repair</keyword>
<dbReference type="GO" id="GO:0016818">
    <property type="term" value="F:hydrolase activity, acting on acid anhydrides, in phosphorus-containing anhydrides"/>
    <property type="evidence" value="ECO:0007669"/>
    <property type="project" value="InterPro"/>
</dbReference>
<dbReference type="AlphaFoldDB" id="A0AAW1U6N9"/>